<feature type="binding site" evidence="8">
    <location>
        <begin position="10"/>
        <end position="15"/>
    </location>
    <ligand>
        <name>ATP</name>
        <dbReference type="ChEBI" id="CHEBI:30616"/>
    </ligand>
</feature>
<dbReference type="GO" id="GO:0044209">
    <property type="term" value="P:AMP salvage"/>
    <property type="evidence" value="ECO:0007669"/>
    <property type="project" value="UniProtKB-UniRule"/>
</dbReference>
<feature type="binding site" evidence="8">
    <location>
        <position position="31"/>
    </location>
    <ligand>
        <name>AMP</name>
        <dbReference type="ChEBI" id="CHEBI:456215"/>
    </ligand>
</feature>
<feature type="binding site" evidence="8">
    <location>
        <begin position="85"/>
        <end position="88"/>
    </location>
    <ligand>
        <name>AMP</name>
        <dbReference type="ChEBI" id="CHEBI:456215"/>
    </ligand>
</feature>
<feature type="binding site" evidence="8">
    <location>
        <position position="36"/>
    </location>
    <ligand>
        <name>AMP</name>
        <dbReference type="ChEBI" id="CHEBI:456215"/>
    </ligand>
</feature>
<evidence type="ECO:0000256" key="10">
    <source>
        <dbReference type="RuleBase" id="RU003331"/>
    </source>
</evidence>
<comment type="subunit">
    <text evidence="8 10">Monomer.</text>
</comment>
<dbReference type="InterPro" id="IPR033690">
    <property type="entry name" value="Adenylat_kinase_CS"/>
</dbReference>
<dbReference type="Gene3D" id="3.40.50.300">
    <property type="entry name" value="P-loop containing nucleotide triphosphate hydrolases"/>
    <property type="match status" value="1"/>
</dbReference>
<feature type="binding site" evidence="8">
    <location>
        <position position="194"/>
    </location>
    <ligand>
        <name>ATP</name>
        <dbReference type="ChEBI" id="CHEBI:30616"/>
    </ligand>
</feature>
<keyword evidence="4 8" id="KW-0547">Nucleotide-binding</keyword>
<dbReference type="FunFam" id="3.40.50.300:FF:000106">
    <property type="entry name" value="Adenylate kinase mitochondrial"/>
    <property type="match status" value="1"/>
</dbReference>
<dbReference type="Pfam" id="PF05191">
    <property type="entry name" value="ADK_lid"/>
    <property type="match status" value="1"/>
</dbReference>
<comment type="caution">
    <text evidence="12">The sequence shown here is derived from an EMBL/GenBank/DDBJ whole genome shotgun (WGS) entry which is preliminary data.</text>
</comment>
<dbReference type="GO" id="GO:0005524">
    <property type="term" value="F:ATP binding"/>
    <property type="evidence" value="ECO:0007669"/>
    <property type="project" value="UniProtKB-UniRule"/>
</dbReference>
<comment type="domain">
    <text evidence="8">Consists of three domains, a large central CORE domain and two small peripheral domains, NMPbind and LID, which undergo movements during catalysis. The LID domain closes over the site of phosphoryl transfer upon ATP binding. Assembling and dissambling the active center during each catalytic cycle provides an effective means to prevent ATP hydrolysis. Some bacteria have evolved a zinc-coordinating structure that stabilizes the LID domain.</text>
</comment>
<dbReference type="PRINTS" id="PR00094">
    <property type="entry name" value="ADENYLTKNASE"/>
</dbReference>
<keyword evidence="2 8" id="KW-0479">Metal-binding</keyword>
<comment type="function">
    <text evidence="8">Catalyzes the reversible transfer of the terminal phosphate group between ATP and AMP. Plays an important role in cellular energy homeostasis and in adenine nucleotide metabolism.</text>
</comment>
<sequence length="209" mass="22529">MNLILLGAPGAGKGTLASYLIEKMGVPSVSTGNILREAIANKTELGQKAKAFMDAGQLVPDQLVIDLLRDRIAQDDCKNGFILDGFPRTIPQAEALDQIASIDCALSLEVDDAVIEGRMTGRRVCLKCGATYHIKANPPKQEGVCDVCGDTLHIRKDDKPDVVKHRLATYHEQTEPLKDYYGAQGKLKSIDGAQGIEQTKVLACQALGL</sequence>
<evidence type="ECO:0000256" key="1">
    <source>
        <dbReference type="ARBA" id="ARBA00022679"/>
    </source>
</evidence>
<evidence type="ECO:0000256" key="6">
    <source>
        <dbReference type="ARBA" id="ARBA00022833"/>
    </source>
</evidence>
<feature type="region of interest" description="NMP" evidence="8">
    <location>
        <begin position="30"/>
        <end position="59"/>
    </location>
</feature>
<dbReference type="GO" id="GO:0008270">
    <property type="term" value="F:zinc ion binding"/>
    <property type="evidence" value="ECO:0007669"/>
    <property type="project" value="UniProtKB-UniRule"/>
</dbReference>
<dbReference type="InterPro" id="IPR006259">
    <property type="entry name" value="Adenyl_kin_sub"/>
</dbReference>
<feature type="binding site" evidence="8">
    <location>
        <position position="166"/>
    </location>
    <ligand>
        <name>AMP</name>
        <dbReference type="ChEBI" id="CHEBI:456215"/>
    </ligand>
</feature>
<dbReference type="InterPro" id="IPR007862">
    <property type="entry name" value="Adenylate_kinase_lid-dom"/>
</dbReference>
<dbReference type="SUPFAM" id="SSF52540">
    <property type="entry name" value="P-loop containing nucleoside triphosphate hydrolases"/>
    <property type="match status" value="1"/>
</dbReference>
<comment type="similarity">
    <text evidence="8 9">Belongs to the adenylate kinase family.</text>
</comment>
<evidence type="ECO:0000256" key="4">
    <source>
        <dbReference type="ARBA" id="ARBA00022741"/>
    </source>
</evidence>
<evidence type="ECO:0000256" key="8">
    <source>
        <dbReference type="HAMAP-Rule" id="MF_00235"/>
    </source>
</evidence>
<comment type="pathway">
    <text evidence="8">Purine metabolism; AMP biosynthesis via salvage pathway; AMP from ADP: step 1/1.</text>
</comment>
<dbReference type="HAMAP" id="MF_00235">
    <property type="entry name" value="Adenylate_kinase_Adk"/>
    <property type="match status" value="1"/>
</dbReference>
<keyword evidence="8" id="KW-0963">Cytoplasm</keyword>
<feature type="binding site" evidence="8">
    <location>
        <begin position="57"/>
        <end position="59"/>
    </location>
    <ligand>
        <name>AMP</name>
        <dbReference type="ChEBI" id="CHEBI:456215"/>
    </ligand>
</feature>
<reference evidence="13" key="1">
    <citation type="submission" date="2017-04" db="EMBL/GenBank/DDBJ databases">
        <title>Function of individual gut microbiota members based on whole genome sequencing of pure cultures obtained from chicken caecum.</title>
        <authorList>
            <person name="Medvecky M."/>
            <person name="Cejkova D."/>
            <person name="Polansky O."/>
            <person name="Karasova D."/>
            <person name="Kubasova T."/>
            <person name="Cizek A."/>
            <person name="Rychlik I."/>
        </authorList>
    </citation>
    <scope>NUCLEOTIDE SEQUENCE [LARGE SCALE GENOMIC DNA]</scope>
    <source>
        <strain evidence="13">An180</strain>
    </source>
</reference>
<dbReference type="Pfam" id="PF00406">
    <property type="entry name" value="ADK"/>
    <property type="match status" value="1"/>
</dbReference>
<comment type="catalytic activity">
    <reaction evidence="8 10">
        <text>AMP + ATP = 2 ADP</text>
        <dbReference type="Rhea" id="RHEA:12973"/>
        <dbReference type="ChEBI" id="CHEBI:30616"/>
        <dbReference type="ChEBI" id="CHEBI:456215"/>
        <dbReference type="ChEBI" id="CHEBI:456216"/>
        <dbReference type="EC" id="2.7.4.3"/>
    </reaction>
</comment>
<dbReference type="EMBL" id="NFKK01000004">
    <property type="protein sequence ID" value="OUP53485.1"/>
    <property type="molecule type" value="Genomic_DNA"/>
</dbReference>
<evidence type="ECO:0000256" key="3">
    <source>
        <dbReference type="ARBA" id="ARBA00022727"/>
    </source>
</evidence>
<evidence type="ECO:0000313" key="13">
    <source>
        <dbReference type="Proteomes" id="UP000195897"/>
    </source>
</evidence>
<feature type="binding site" evidence="8">
    <location>
        <position position="92"/>
    </location>
    <ligand>
        <name>AMP</name>
        <dbReference type="ChEBI" id="CHEBI:456215"/>
    </ligand>
</feature>
<evidence type="ECO:0000259" key="11">
    <source>
        <dbReference type="Pfam" id="PF05191"/>
    </source>
</evidence>
<dbReference type="PANTHER" id="PTHR23359">
    <property type="entry name" value="NUCLEOTIDE KINASE"/>
    <property type="match status" value="1"/>
</dbReference>
<proteinExistence type="inferred from homology"/>
<dbReference type="InterPro" id="IPR000850">
    <property type="entry name" value="Adenylat/UMP-CMP_kin"/>
</dbReference>
<dbReference type="InterPro" id="IPR027417">
    <property type="entry name" value="P-loop_NTPase"/>
</dbReference>
<dbReference type="PROSITE" id="PS00113">
    <property type="entry name" value="ADENYLATE_KINASE"/>
    <property type="match status" value="1"/>
</dbReference>
<dbReference type="EC" id="2.7.4.3" evidence="8 10"/>
<comment type="subcellular location">
    <subcellularLocation>
        <location evidence="8 10">Cytoplasm</location>
    </subcellularLocation>
</comment>
<dbReference type="NCBIfam" id="TIGR01351">
    <property type="entry name" value="adk"/>
    <property type="match status" value="1"/>
</dbReference>
<feature type="binding site" evidence="8">
    <location>
        <position position="125"/>
    </location>
    <ligand>
        <name>Zn(2+)</name>
        <dbReference type="ChEBI" id="CHEBI:29105"/>
        <note>structural</note>
    </ligand>
</feature>
<dbReference type="UniPathway" id="UPA00588">
    <property type="reaction ID" value="UER00649"/>
</dbReference>
<evidence type="ECO:0000256" key="9">
    <source>
        <dbReference type="RuleBase" id="RU003330"/>
    </source>
</evidence>
<evidence type="ECO:0000256" key="2">
    <source>
        <dbReference type="ARBA" id="ARBA00022723"/>
    </source>
</evidence>
<dbReference type="Proteomes" id="UP000195897">
    <property type="component" value="Unassembled WGS sequence"/>
</dbReference>
<feature type="binding site" evidence="8">
    <location>
        <position position="155"/>
    </location>
    <ligand>
        <name>AMP</name>
        <dbReference type="ChEBI" id="CHEBI:456215"/>
    </ligand>
</feature>
<evidence type="ECO:0000313" key="12">
    <source>
        <dbReference type="EMBL" id="OUP53485.1"/>
    </source>
</evidence>
<dbReference type="AlphaFoldDB" id="A0A1Y4L9T3"/>
<keyword evidence="5 8" id="KW-0418">Kinase</keyword>
<feature type="binding site" evidence="8">
    <location>
        <position position="128"/>
    </location>
    <ligand>
        <name>Zn(2+)</name>
        <dbReference type="ChEBI" id="CHEBI:29105"/>
        <note>structural</note>
    </ligand>
</feature>
<dbReference type="GO" id="GO:0005737">
    <property type="term" value="C:cytoplasm"/>
    <property type="evidence" value="ECO:0007669"/>
    <property type="project" value="UniProtKB-SubCell"/>
</dbReference>
<feature type="region of interest" description="LID" evidence="8">
    <location>
        <begin position="121"/>
        <end position="158"/>
    </location>
</feature>
<dbReference type="NCBIfam" id="NF001381">
    <property type="entry name" value="PRK00279.1-3"/>
    <property type="match status" value="1"/>
</dbReference>
<keyword evidence="3 8" id="KW-0545">Nucleotide biosynthesis</keyword>
<accession>A0A1Y4L9T3</accession>
<feature type="binding site" evidence="8">
    <location>
        <position position="145"/>
    </location>
    <ligand>
        <name>Zn(2+)</name>
        <dbReference type="ChEBI" id="CHEBI:29105"/>
        <note>structural</note>
    </ligand>
</feature>
<dbReference type="RefSeq" id="WP_087371691.1">
    <property type="nucleotide sequence ID" value="NZ_NFKK01000004.1"/>
</dbReference>
<feature type="binding site" evidence="8">
    <location>
        <position position="122"/>
    </location>
    <ligand>
        <name>ATP</name>
        <dbReference type="ChEBI" id="CHEBI:30616"/>
    </ligand>
</feature>
<keyword evidence="1 8" id="KW-0808">Transferase</keyword>
<organism evidence="12 13">
    <name type="scientific">Butyricicoccus pullicaecorum</name>
    <dbReference type="NCBI Taxonomy" id="501571"/>
    <lineage>
        <taxon>Bacteria</taxon>
        <taxon>Bacillati</taxon>
        <taxon>Bacillota</taxon>
        <taxon>Clostridia</taxon>
        <taxon>Eubacteriales</taxon>
        <taxon>Butyricicoccaceae</taxon>
        <taxon>Butyricicoccus</taxon>
    </lineage>
</organism>
<dbReference type="NCBIfam" id="NF001380">
    <property type="entry name" value="PRK00279.1-2"/>
    <property type="match status" value="1"/>
</dbReference>
<dbReference type="CDD" id="cd01428">
    <property type="entry name" value="ADK"/>
    <property type="match status" value="1"/>
</dbReference>
<gene>
    <name evidence="8" type="primary">adk</name>
    <name evidence="12" type="ORF">B5F17_05620</name>
</gene>
<evidence type="ECO:0000256" key="7">
    <source>
        <dbReference type="ARBA" id="ARBA00022840"/>
    </source>
</evidence>
<name>A0A1Y4L9T3_9FIRM</name>
<keyword evidence="6 8" id="KW-0862">Zinc</keyword>
<feature type="domain" description="Adenylate kinase active site lid" evidence="11">
    <location>
        <begin position="122"/>
        <end position="157"/>
    </location>
</feature>
<dbReference type="GO" id="GO:0004017">
    <property type="term" value="F:AMP kinase activity"/>
    <property type="evidence" value="ECO:0007669"/>
    <property type="project" value="UniProtKB-UniRule"/>
</dbReference>
<keyword evidence="7 8" id="KW-0067">ATP-binding</keyword>
<evidence type="ECO:0000256" key="5">
    <source>
        <dbReference type="ARBA" id="ARBA00022777"/>
    </source>
</evidence>
<feature type="binding site" evidence="8">
    <location>
        <begin position="131"/>
        <end position="132"/>
    </location>
    <ligand>
        <name>ATP</name>
        <dbReference type="ChEBI" id="CHEBI:30616"/>
    </ligand>
</feature>
<protein>
    <recommendedName>
        <fullName evidence="8 10">Adenylate kinase</fullName>
        <shortName evidence="8">AK</shortName>
        <ecNumber evidence="8 10">2.7.4.3</ecNumber>
    </recommendedName>
    <alternativeName>
        <fullName evidence="8">ATP-AMP transphosphorylase</fullName>
    </alternativeName>
    <alternativeName>
        <fullName evidence="8">ATP:AMP phosphotransferase</fullName>
    </alternativeName>
    <alternativeName>
        <fullName evidence="8">Adenylate monophosphate kinase</fullName>
    </alternativeName>
</protein>
<feature type="binding site" evidence="8">
    <location>
        <position position="148"/>
    </location>
    <ligand>
        <name>Zn(2+)</name>
        <dbReference type="ChEBI" id="CHEBI:29105"/>
        <note>structural</note>
    </ligand>
</feature>